<proteinExistence type="predicted"/>
<reference evidence="2" key="2">
    <citation type="journal article" date="2015" name="Fish Shellfish Immunol.">
        <title>Early steps in the European eel (Anguilla anguilla)-Vibrio vulnificus interaction in the gills: Role of the RtxA13 toxin.</title>
        <authorList>
            <person name="Callol A."/>
            <person name="Pajuelo D."/>
            <person name="Ebbesson L."/>
            <person name="Teles M."/>
            <person name="MacKenzie S."/>
            <person name="Amaro C."/>
        </authorList>
    </citation>
    <scope>NUCLEOTIDE SEQUENCE</scope>
</reference>
<feature type="compositionally biased region" description="Basic and acidic residues" evidence="1">
    <location>
        <begin position="13"/>
        <end position="22"/>
    </location>
</feature>
<name>A0A0E9R0K1_ANGAN</name>
<evidence type="ECO:0000313" key="2">
    <source>
        <dbReference type="EMBL" id="JAH22649.1"/>
    </source>
</evidence>
<evidence type="ECO:0000256" key="1">
    <source>
        <dbReference type="SAM" id="MobiDB-lite"/>
    </source>
</evidence>
<feature type="region of interest" description="Disordered" evidence="1">
    <location>
        <begin position="1"/>
        <end position="35"/>
    </location>
</feature>
<protein>
    <submittedName>
        <fullName evidence="2">Uncharacterized protein</fullName>
    </submittedName>
</protein>
<sequence>METVAKVSLPADLHYDKSESMKHSTNKTSPLVVIQ</sequence>
<organism evidence="2">
    <name type="scientific">Anguilla anguilla</name>
    <name type="common">European freshwater eel</name>
    <name type="synonym">Muraena anguilla</name>
    <dbReference type="NCBI Taxonomy" id="7936"/>
    <lineage>
        <taxon>Eukaryota</taxon>
        <taxon>Metazoa</taxon>
        <taxon>Chordata</taxon>
        <taxon>Craniata</taxon>
        <taxon>Vertebrata</taxon>
        <taxon>Euteleostomi</taxon>
        <taxon>Actinopterygii</taxon>
        <taxon>Neopterygii</taxon>
        <taxon>Teleostei</taxon>
        <taxon>Anguilliformes</taxon>
        <taxon>Anguillidae</taxon>
        <taxon>Anguilla</taxon>
    </lineage>
</organism>
<reference evidence="2" key="1">
    <citation type="submission" date="2014-11" db="EMBL/GenBank/DDBJ databases">
        <authorList>
            <person name="Amaro Gonzalez C."/>
        </authorList>
    </citation>
    <scope>NUCLEOTIDE SEQUENCE</scope>
</reference>
<dbReference type="EMBL" id="GBXM01085928">
    <property type="protein sequence ID" value="JAH22649.1"/>
    <property type="molecule type" value="Transcribed_RNA"/>
</dbReference>
<dbReference type="AlphaFoldDB" id="A0A0E9R0K1"/>
<accession>A0A0E9R0K1</accession>